<evidence type="ECO:0000313" key="6">
    <source>
        <dbReference type="EMBL" id="MEJ5095253.1"/>
    </source>
</evidence>
<comment type="catalytic activity">
    <reaction evidence="4">
        <text>a phosphate monoester + H2O = an alcohol + phosphate</text>
        <dbReference type="Rhea" id="RHEA:15017"/>
        <dbReference type="ChEBI" id="CHEBI:15377"/>
        <dbReference type="ChEBI" id="CHEBI:30879"/>
        <dbReference type="ChEBI" id="CHEBI:43474"/>
        <dbReference type="ChEBI" id="CHEBI:67140"/>
        <dbReference type="EC" id="3.1.3.1"/>
    </reaction>
</comment>
<comment type="function">
    <text evidence="4">Alkaline phosphatase with broad substrate specificity.</text>
</comment>
<dbReference type="InterPro" id="IPR002591">
    <property type="entry name" value="Phosphodiest/P_Trfase"/>
</dbReference>
<dbReference type="Gene3D" id="3.40.720.10">
    <property type="entry name" value="Alkaline Phosphatase, subunit A"/>
    <property type="match status" value="1"/>
</dbReference>
<dbReference type="Pfam" id="PF01663">
    <property type="entry name" value="Phosphodiest"/>
    <property type="match status" value="1"/>
</dbReference>
<dbReference type="Proteomes" id="UP001380365">
    <property type="component" value="Unassembled WGS sequence"/>
</dbReference>
<dbReference type="EC" id="3.1.3.1" evidence="4"/>
<evidence type="ECO:0000256" key="3">
    <source>
        <dbReference type="ARBA" id="ARBA00022729"/>
    </source>
</evidence>
<dbReference type="CDD" id="cd16016">
    <property type="entry name" value="AP-SPAP"/>
    <property type="match status" value="1"/>
</dbReference>
<dbReference type="PANTHER" id="PTHR10151:SF120">
    <property type="entry name" value="BIS(5'-ADENOSYL)-TRIPHOSPHATASE"/>
    <property type="match status" value="1"/>
</dbReference>
<dbReference type="RefSeq" id="WP_132881900.1">
    <property type="nucleotide sequence ID" value="NZ_JBBGZA010000001.1"/>
</dbReference>
<dbReference type="EMBL" id="JBBGZA010000001">
    <property type="protein sequence ID" value="MEJ5095253.1"/>
    <property type="molecule type" value="Genomic_DNA"/>
</dbReference>
<comment type="cofactor">
    <cofactor evidence="4">
        <name>Zn(2+)</name>
        <dbReference type="ChEBI" id="CHEBI:29105"/>
    </cofactor>
    <text evidence="4">Binds 2 Zn(2+) ions.</text>
</comment>
<evidence type="ECO:0000256" key="1">
    <source>
        <dbReference type="ARBA" id="ARBA00022553"/>
    </source>
</evidence>
<dbReference type="InterPro" id="IPR026263">
    <property type="entry name" value="Alkaline_phosphatase_prok"/>
</dbReference>
<feature type="signal peptide" evidence="5">
    <location>
        <begin position="1"/>
        <end position="22"/>
    </location>
</feature>
<keyword evidence="4" id="KW-0862">Zinc</keyword>
<reference evidence="6 7" key="1">
    <citation type="submission" date="2023-12" db="EMBL/GenBank/DDBJ databases">
        <title>Gut-associated functions are favored during microbiome assembly across C. elegans life.</title>
        <authorList>
            <person name="Zimmermann J."/>
        </authorList>
    </citation>
    <scope>NUCLEOTIDE SEQUENCE [LARGE SCALE GENOMIC DNA]</scope>
    <source>
        <strain evidence="6 7">JUb134</strain>
    </source>
</reference>
<keyword evidence="3 5" id="KW-0732">Signal</keyword>
<comment type="caution">
    <text evidence="6">The sequence shown here is derived from an EMBL/GenBank/DDBJ whole genome shotgun (WGS) entry which is preliminary data.</text>
</comment>
<sequence length="558" mass="59538">MRLVRPLASLIAAGLLSSTAMAPLRAQEAPAAPAAPAAAPTTPPKLIVAISVDQFSANLFAEYRNRFTGGFARLLDGAVFPSGYQSHAATETCPGHSTILTGSRPYRTGIMANDWYDQKAARADKKIYCAEDETVPGSNSDDYTVSDRHLKVPTLGERMKNANPATRVVSVAGKDRAAVMMGGHKVDELWWWGGKGFVSYAGRTMPAVVQRANAAVAAQIARAQPALELPALCQARSQPIQVGTRTVGTGRFERAAGDTNAFRRSPEFDGAVLALAAGLIQDMKLGQGETTDIISVGASATDYVGHGFGTEGSEMCLQMLSLDRSLGDFFAVLDATGVDYQVVLTADHGGQDIAERHAIHAMPDATRQGGTLDVKVIGQEIGRKLGIAGPVLLGGVNGDIWYDIKLTAAQRAAVEREAIARLSANPQVETVFTRAQVLATRMPGHTDPQTWSLLERARASFDPERSGDLLVPLKPRVTPVPLPVGSTVASHGSFWDYDRRVPMLFWRKGMTPFEQPLGVETVDILPTLAALIHLPVPAGEIDGRCLDLDAGPGDSCRR</sequence>
<keyword evidence="1" id="KW-0597">Phosphoprotein</keyword>
<name>A0ABU8Q6Y4_9SPHN</name>
<gene>
    <name evidence="6" type="ORF">WH159_11980</name>
</gene>
<evidence type="ECO:0000313" key="7">
    <source>
        <dbReference type="Proteomes" id="UP001380365"/>
    </source>
</evidence>
<dbReference type="PANTHER" id="PTHR10151">
    <property type="entry name" value="ECTONUCLEOTIDE PYROPHOSPHATASE/PHOSPHODIESTERASE"/>
    <property type="match status" value="1"/>
</dbReference>
<proteinExistence type="predicted"/>
<organism evidence="6 7">
    <name type="scientific">Sphingomonas molluscorum</name>
    <dbReference type="NCBI Taxonomy" id="418184"/>
    <lineage>
        <taxon>Bacteria</taxon>
        <taxon>Pseudomonadati</taxon>
        <taxon>Pseudomonadota</taxon>
        <taxon>Alphaproteobacteria</taxon>
        <taxon>Sphingomonadales</taxon>
        <taxon>Sphingomonadaceae</taxon>
        <taxon>Sphingomonas</taxon>
    </lineage>
</organism>
<evidence type="ECO:0000256" key="5">
    <source>
        <dbReference type="SAM" id="SignalP"/>
    </source>
</evidence>
<keyword evidence="7" id="KW-1185">Reference proteome</keyword>
<dbReference type="Gene3D" id="3.30.1360.150">
    <property type="match status" value="1"/>
</dbReference>
<evidence type="ECO:0000256" key="4">
    <source>
        <dbReference type="PIRNR" id="PIRNR031924"/>
    </source>
</evidence>
<dbReference type="InterPro" id="IPR017850">
    <property type="entry name" value="Alkaline_phosphatase_core_sf"/>
</dbReference>
<feature type="chain" id="PRO_5045215705" description="Alkaline phosphatase" evidence="5">
    <location>
        <begin position="23"/>
        <end position="558"/>
    </location>
</feature>
<accession>A0ABU8Q6Y4</accession>
<evidence type="ECO:0000256" key="2">
    <source>
        <dbReference type="ARBA" id="ARBA00022723"/>
    </source>
</evidence>
<dbReference type="SUPFAM" id="SSF53649">
    <property type="entry name" value="Alkaline phosphatase-like"/>
    <property type="match status" value="1"/>
</dbReference>
<dbReference type="PIRSF" id="PIRSF031924">
    <property type="entry name" value="Pi-irrepressible_AP"/>
    <property type="match status" value="1"/>
</dbReference>
<keyword evidence="2 4" id="KW-0479">Metal-binding</keyword>
<protein>
    <recommendedName>
        <fullName evidence="4">Alkaline phosphatase</fullName>
        <ecNumber evidence="4">3.1.3.1</ecNumber>
    </recommendedName>
</protein>